<dbReference type="Pfam" id="PF07690">
    <property type="entry name" value="MFS_1"/>
    <property type="match status" value="1"/>
</dbReference>
<evidence type="ECO:0000256" key="3">
    <source>
        <dbReference type="SAM" id="Phobius"/>
    </source>
</evidence>
<feature type="transmembrane region" description="Helical" evidence="3">
    <location>
        <begin position="162"/>
        <end position="180"/>
    </location>
</feature>
<dbReference type="GO" id="GO:0022857">
    <property type="term" value="F:transmembrane transporter activity"/>
    <property type="evidence" value="ECO:0007669"/>
    <property type="project" value="InterPro"/>
</dbReference>
<evidence type="ECO:0000313" key="5">
    <source>
        <dbReference type="EMBL" id="GCE25119.1"/>
    </source>
</evidence>
<organism evidence="5 6">
    <name type="scientific">Dictyobacter alpinus</name>
    <dbReference type="NCBI Taxonomy" id="2014873"/>
    <lineage>
        <taxon>Bacteria</taxon>
        <taxon>Bacillati</taxon>
        <taxon>Chloroflexota</taxon>
        <taxon>Ktedonobacteria</taxon>
        <taxon>Ktedonobacterales</taxon>
        <taxon>Dictyobacteraceae</taxon>
        <taxon>Dictyobacter</taxon>
    </lineage>
</organism>
<feature type="transmembrane region" description="Helical" evidence="3">
    <location>
        <begin position="186"/>
        <end position="205"/>
    </location>
</feature>
<keyword evidence="2" id="KW-0012">Acyltransferase</keyword>
<feature type="transmembrane region" description="Helical" evidence="3">
    <location>
        <begin position="249"/>
        <end position="269"/>
    </location>
</feature>
<keyword evidence="3" id="KW-0472">Membrane</keyword>
<dbReference type="PANTHER" id="PTHR43072:SF23">
    <property type="entry name" value="UPF0039 PROTEIN C11D3.02C"/>
    <property type="match status" value="1"/>
</dbReference>
<evidence type="ECO:0000313" key="6">
    <source>
        <dbReference type="Proteomes" id="UP000287171"/>
    </source>
</evidence>
<evidence type="ECO:0000256" key="2">
    <source>
        <dbReference type="ARBA" id="ARBA00023315"/>
    </source>
</evidence>
<dbReference type="RefSeq" id="WP_126625741.1">
    <property type="nucleotide sequence ID" value="NZ_BIFT01000001.1"/>
</dbReference>
<keyword evidence="3" id="KW-1133">Transmembrane helix</keyword>
<name>A0A402B1A3_9CHLR</name>
<reference evidence="6" key="1">
    <citation type="submission" date="2018-12" db="EMBL/GenBank/DDBJ databases">
        <title>Tengunoibacter tsumagoiensis gen. nov., sp. nov., Dictyobacter kobayashii sp. nov., D. alpinus sp. nov., and D. joshuensis sp. nov. and description of Dictyobacteraceae fam. nov. within the order Ktedonobacterales isolated from Tengu-no-mugimeshi.</title>
        <authorList>
            <person name="Wang C.M."/>
            <person name="Zheng Y."/>
            <person name="Sakai Y."/>
            <person name="Toyoda A."/>
            <person name="Minakuchi Y."/>
            <person name="Abe K."/>
            <person name="Yokota A."/>
            <person name="Yabe S."/>
        </authorList>
    </citation>
    <scope>NUCLEOTIDE SEQUENCE [LARGE SCALE GENOMIC DNA]</scope>
    <source>
        <strain evidence="6">Uno16</strain>
    </source>
</reference>
<dbReference type="GO" id="GO:0016747">
    <property type="term" value="F:acyltransferase activity, transferring groups other than amino-acyl groups"/>
    <property type="evidence" value="ECO:0007669"/>
    <property type="project" value="InterPro"/>
</dbReference>
<dbReference type="AlphaFoldDB" id="A0A402B1A3"/>
<sequence>MHVRLATPTDAPAIARIYNQGIEDRVGTFETQPRTPEVIQQWFDGRHPIVVVQEQEEIIAFASTSSYRNRECYQGIAEFSIYVERDWRGRGAGRLALQALLCEAEQAGFWKVLSRIFVENKASRHLVRSLGFREVGIYERHGQLDGVWRNVVISGKISSKKLLAYCYMVQAIGLLVLIFAPSPDWLILYVISYGAAYGAVSPLRATVMAEKFGRRAYGSITALQGIPIACCAAAGPLMAGWIYDLSQHYDLAFLLCVASCLVAAVGIWFTPSTQTQPI</sequence>
<dbReference type="InterPro" id="IPR016181">
    <property type="entry name" value="Acyl_CoA_acyltransferase"/>
</dbReference>
<comment type="caution">
    <text evidence="5">The sequence shown here is derived from an EMBL/GenBank/DDBJ whole genome shotgun (WGS) entry which is preliminary data.</text>
</comment>
<dbReference type="OrthoDB" id="9798006at2"/>
<dbReference type="SUPFAM" id="SSF103473">
    <property type="entry name" value="MFS general substrate transporter"/>
    <property type="match status" value="1"/>
</dbReference>
<proteinExistence type="predicted"/>
<dbReference type="InterPro" id="IPR000182">
    <property type="entry name" value="GNAT_dom"/>
</dbReference>
<protein>
    <recommendedName>
        <fullName evidence="4">N-acetyltransferase domain-containing protein</fullName>
    </recommendedName>
</protein>
<dbReference type="NCBIfam" id="NF040503">
    <property type="entry name" value="resist_ArsN1a"/>
    <property type="match status" value="1"/>
</dbReference>
<dbReference type="Gene3D" id="1.20.1250.20">
    <property type="entry name" value="MFS general substrate transporter like domains"/>
    <property type="match status" value="1"/>
</dbReference>
<keyword evidence="6" id="KW-1185">Reference proteome</keyword>
<dbReference type="EMBL" id="BIFT01000001">
    <property type="protein sequence ID" value="GCE25119.1"/>
    <property type="molecule type" value="Genomic_DNA"/>
</dbReference>
<dbReference type="CDD" id="cd04301">
    <property type="entry name" value="NAT_SF"/>
    <property type="match status" value="1"/>
</dbReference>
<dbReference type="InterPro" id="IPR011701">
    <property type="entry name" value="MFS"/>
</dbReference>
<feature type="transmembrane region" description="Helical" evidence="3">
    <location>
        <begin position="217"/>
        <end position="243"/>
    </location>
</feature>
<dbReference type="InterPro" id="IPR036259">
    <property type="entry name" value="MFS_trans_sf"/>
</dbReference>
<evidence type="ECO:0000256" key="1">
    <source>
        <dbReference type="ARBA" id="ARBA00022679"/>
    </source>
</evidence>
<dbReference type="Proteomes" id="UP000287171">
    <property type="component" value="Unassembled WGS sequence"/>
</dbReference>
<feature type="domain" description="N-acetyltransferase" evidence="4">
    <location>
        <begin position="1"/>
        <end position="154"/>
    </location>
</feature>
<dbReference type="Pfam" id="PF00583">
    <property type="entry name" value="Acetyltransf_1"/>
    <property type="match status" value="1"/>
</dbReference>
<evidence type="ECO:0000259" key="4">
    <source>
        <dbReference type="PROSITE" id="PS51186"/>
    </source>
</evidence>
<dbReference type="SUPFAM" id="SSF55729">
    <property type="entry name" value="Acyl-CoA N-acyltransferases (Nat)"/>
    <property type="match status" value="1"/>
</dbReference>
<dbReference type="PROSITE" id="PS51186">
    <property type="entry name" value="GNAT"/>
    <property type="match status" value="1"/>
</dbReference>
<gene>
    <name evidence="5" type="ORF">KDA_06030</name>
</gene>
<dbReference type="Gene3D" id="3.40.630.30">
    <property type="match status" value="1"/>
</dbReference>
<dbReference type="PANTHER" id="PTHR43072">
    <property type="entry name" value="N-ACETYLTRANSFERASE"/>
    <property type="match status" value="1"/>
</dbReference>
<keyword evidence="3" id="KW-0812">Transmembrane</keyword>
<accession>A0A402B1A3</accession>
<keyword evidence="1" id="KW-0808">Transferase</keyword>